<dbReference type="EMBL" id="HG917868">
    <property type="protein sequence ID" value="CDM67700.1"/>
    <property type="molecule type" value="Genomic_DNA"/>
</dbReference>
<dbReference type="PANTHER" id="PTHR30487">
    <property type="entry name" value="TYPE 4 PREPILIN-LIKE PROTEINS LEADER PEPTIDE-PROCESSING ENZYME"/>
    <property type="match status" value="1"/>
</dbReference>
<keyword evidence="3" id="KW-1003">Cell membrane</keyword>
<comment type="similarity">
    <text evidence="2">Belongs to the peptidase A24 family.</text>
</comment>
<dbReference type="InterPro" id="IPR010627">
    <property type="entry name" value="Prepilin_pept_A24_N"/>
</dbReference>
<comment type="subcellular location">
    <subcellularLocation>
        <location evidence="1">Cell membrane</location>
        <topology evidence="1">Multi-pass membrane protein</topology>
    </subcellularLocation>
</comment>
<dbReference type="PANTHER" id="PTHR30487:SF0">
    <property type="entry name" value="PREPILIN LEADER PEPTIDASE_N-METHYLTRANSFERASE-RELATED"/>
    <property type="match status" value="1"/>
</dbReference>
<evidence type="ECO:0000259" key="9">
    <source>
        <dbReference type="Pfam" id="PF06750"/>
    </source>
</evidence>
<feature type="transmembrane region" description="Helical" evidence="7">
    <location>
        <begin position="6"/>
        <end position="24"/>
    </location>
</feature>
<dbReference type="HOGENOM" id="CLU_057101_0_1_9"/>
<evidence type="ECO:0000259" key="8">
    <source>
        <dbReference type="Pfam" id="PF01478"/>
    </source>
</evidence>
<dbReference type="STRING" id="1216932.CM240_0535"/>
<protein>
    <submittedName>
        <fullName evidence="10">Bacterial Peptidase A24 N-domain family</fullName>
    </submittedName>
</protein>
<sequence>MYTIFVIIIGLVIGSFLNVCIYRIEKEESIVTPSSHCMKCGHVLKWFELIPVLSYLFLKGRCRSCGEKISIRYPIIEIFNSILYLILYIRFGFTIDFFKFAFLSSLLLVIGVIDYDTTFVYTSTIRTGIIGGIIFLVLKVIIDGDGIGDNILGFSIGFIIIFLIVVITKGMGEGDYEIAAVSGLFLGSKGIILTLFLSIVLGGIVATILLIRRKKGLQSKMAFGPYIALATVIAAVWGEKILEFYMLTI</sequence>
<feature type="transmembrane region" description="Helical" evidence="7">
    <location>
        <begin position="119"/>
        <end position="138"/>
    </location>
</feature>
<feature type="domain" description="Prepilin peptidase A24 N-terminal" evidence="9">
    <location>
        <begin position="8"/>
        <end position="91"/>
    </location>
</feature>
<evidence type="ECO:0000256" key="7">
    <source>
        <dbReference type="SAM" id="Phobius"/>
    </source>
</evidence>
<dbReference type="Gene3D" id="1.20.120.1220">
    <property type="match status" value="1"/>
</dbReference>
<feature type="domain" description="Prepilin type IV endopeptidase peptidase" evidence="8">
    <location>
        <begin position="102"/>
        <end position="206"/>
    </location>
</feature>
<dbReference type="KEGG" id="clt:CM240_0535"/>
<evidence type="ECO:0000256" key="2">
    <source>
        <dbReference type="ARBA" id="ARBA00005801"/>
    </source>
</evidence>
<dbReference type="eggNOG" id="COG1989">
    <property type="taxonomic scope" value="Bacteria"/>
</dbReference>
<dbReference type="OrthoDB" id="9789291at2"/>
<dbReference type="InterPro" id="IPR000045">
    <property type="entry name" value="Prepilin_IV_endopep_pep"/>
</dbReference>
<dbReference type="GO" id="GO:0004190">
    <property type="term" value="F:aspartic-type endopeptidase activity"/>
    <property type="evidence" value="ECO:0007669"/>
    <property type="project" value="InterPro"/>
</dbReference>
<dbReference type="GO" id="GO:0006465">
    <property type="term" value="P:signal peptide processing"/>
    <property type="evidence" value="ECO:0007669"/>
    <property type="project" value="TreeGrafter"/>
</dbReference>
<dbReference type="AlphaFoldDB" id="W6SDG9"/>
<accession>W6SDG9</accession>
<name>W6SDG9_9CLOT</name>
<evidence type="ECO:0000313" key="11">
    <source>
        <dbReference type="Proteomes" id="UP000019426"/>
    </source>
</evidence>
<evidence type="ECO:0000256" key="4">
    <source>
        <dbReference type="ARBA" id="ARBA00022692"/>
    </source>
</evidence>
<gene>
    <name evidence="10" type="ORF">CM240_0535</name>
</gene>
<reference evidence="10 11" key="1">
    <citation type="submission" date="2013-11" db="EMBL/GenBank/DDBJ databases">
        <title>Complete genome sequence of Clostridum sp. M2/40.</title>
        <authorList>
            <person name="Wibberg D."/>
            <person name="Puehler A."/>
            <person name="Schlueter A."/>
        </authorList>
    </citation>
    <scope>NUCLEOTIDE SEQUENCE [LARGE SCALE GENOMIC DNA]</scope>
    <source>
        <strain evidence="11">M2/40</strain>
    </source>
</reference>
<feature type="transmembrane region" description="Helical" evidence="7">
    <location>
        <begin position="191"/>
        <end position="211"/>
    </location>
</feature>
<keyword evidence="11" id="KW-1185">Reference proteome</keyword>
<dbReference type="Proteomes" id="UP000019426">
    <property type="component" value="Chromosome M2/40_rep1"/>
</dbReference>
<keyword evidence="5 7" id="KW-1133">Transmembrane helix</keyword>
<dbReference type="PATRIC" id="fig|1216932.3.peg.519"/>
<feature type="transmembrane region" description="Helical" evidence="7">
    <location>
        <begin position="82"/>
        <end position="113"/>
    </location>
</feature>
<evidence type="ECO:0000256" key="5">
    <source>
        <dbReference type="ARBA" id="ARBA00022989"/>
    </source>
</evidence>
<dbReference type="Pfam" id="PF06750">
    <property type="entry name" value="A24_N_bact"/>
    <property type="match status" value="1"/>
</dbReference>
<dbReference type="InterPro" id="IPR050882">
    <property type="entry name" value="Prepilin_peptidase/N-MTase"/>
</dbReference>
<evidence type="ECO:0000256" key="3">
    <source>
        <dbReference type="ARBA" id="ARBA00022475"/>
    </source>
</evidence>
<organism evidence="10 11">
    <name type="scientific">Clostridium bornimense</name>
    <dbReference type="NCBI Taxonomy" id="1216932"/>
    <lineage>
        <taxon>Bacteria</taxon>
        <taxon>Bacillati</taxon>
        <taxon>Bacillota</taxon>
        <taxon>Clostridia</taxon>
        <taxon>Eubacteriales</taxon>
        <taxon>Clostridiaceae</taxon>
        <taxon>Clostridium</taxon>
    </lineage>
</organism>
<feature type="transmembrane region" description="Helical" evidence="7">
    <location>
        <begin position="223"/>
        <end position="242"/>
    </location>
</feature>
<evidence type="ECO:0000256" key="6">
    <source>
        <dbReference type="ARBA" id="ARBA00023136"/>
    </source>
</evidence>
<feature type="transmembrane region" description="Helical" evidence="7">
    <location>
        <begin position="150"/>
        <end position="171"/>
    </location>
</feature>
<evidence type="ECO:0000313" key="10">
    <source>
        <dbReference type="EMBL" id="CDM67700.1"/>
    </source>
</evidence>
<dbReference type="Pfam" id="PF01478">
    <property type="entry name" value="Peptidase_A24"/>
    <property type="match status" value="1"/>
</dbReference>
<keyword evidence="4 7" id="KW-0812">Transmembrane</keyword>
<dbReference type="GO" id="GO:0005886">
    <property type="term" value="C:plasma membrane"/>
    <property type="evidence" value="ECO:0007669"/>
    <property type="project" value="UniProtKB-SubCell"/>
</dbReference>
<keyword evidence="6 7" id="KW-0472">Membrane</keyword>
<dbReference type="RefSeq" id="WP_044036200.1">
    <property type="nucleotide sequence ID" value="NZ_HG917868.1"/>
</dbReference>
<evidence type="ECO:0000256" key="1">
    <source>
        <dbReference type="ARBA" id="ARBA00004651"/>
    </source>
</evidence>
<proteinExistence type="inferred from homology"/>